<dbReference type="AlphaFoldDB" id="A0A397T1F5"/>
<organism evidence="2 3">
    <name type="scientific">Glomus cerebriforme</name>
    <dbReference type="NCBI Taxonomy" id="658196"/>
    <lineage>
        <taxon>Eukaryota</taxon>
        <taxon>Fungi</taxon>
        <taxon>Fungi incertae sedis</taxon>
        <taxon>Mucoromycota</taxon>
        <taxon>Glomeromycotina</taxon>
        <taxon>Glomeromycetes</taxon>
        <taxon>Glomerales</taxon>
        <taxon>Glomeraceae</taxon>
        <taxon>Glomus</taxon>
    </lineage>
</organism>
<dbReference type="PANTHER" id="PTHR47718">
    <property type="entry name" value="OS01G0519700 PROTEIN"/>
    <property type="match status" value="1"/>
</dbReference>
<dbReference type="EMBL" id="QKYT01000237">
    <property type="protein sequence ID" value="RIA89001.1"/>
    <property type="molecule type" value="Genomic_DNA"/>
</dbReference>
<accession>A0A397T1F5</accession>
<gene>
    <name evidence="2" type="ORF">C1645_825506</name>
</gene>
<evidence type="ECO:0008006" key="4">
    <source>
        <dbReference type="Google" id="ProtNLM"/>
    </source>
</evidence>
<reference evidence="2 3" key="1">
    <citation type="submission" date="2018-06" db="EMBL/GenBank/DDBJ databases">
        <title>Comparative genomics reveals the genomic features of Rhizophagus irregularis, R. cerebriforme, R. diaphanum and Gigaspora rosea, and their symbiotic lifestyle signature.</title>
        <authorList>
            <person name="Morin E."/>
            <person name="San Clemente H."/>
            <person name="Chen E.C.H."/>
            <person name="De La Providencia I."/>
            <person name="Hainaut M."/>
            <person name="Kuo A."/>
            <person name="Kohler A."/>
            <person name="Murat C."/>
            <person name="Tang N."/>
            <person name="Roy S."/>
            <person name="Loubradou J."/>
            <person name="Henrissat B."/>
            <person name="Grigoriev I.V."/>
            <person name="Corradi N."/>
            <person name="Roux C."/>
            <person name="Martin F.M."/>
        </authorList>
    </citation>
    <scope>NUCLEOTIDE SEQUENCE [LARGE SCALE GENOMIC DNA]</scope>
    <source>
        <strain evidence="2 3">DAOM 227022</strain>
    </source>
</reference>
<protein>
    <recommendedName>
        <fullName evidence="4">MULE transposase domain-containing protein</fullName>
    </recommendedName>
</protein>
<proteinExistence type="predicted"/>
<dbReference type="Proteomes" id="UP000265703">
    <property type="component" value="Unassembled WGS sequence"/>
</dbReference>
<evidence type="ECO:0000256" key="1">
    <source>
        <dbReference type="SAM" id="MobiDB-lite"/>
    </source>
</evidence>
<evidence type="ECO:0000313" key="3">
    <source>
        <dbReference type="Proteomes" id="UP000265703"/>
    </source>
</evidence>
<comment type="caution">
    <text evidence="2">The sequence shown here is derived from an EMBL/GenBank/DDBJ whole genome shotgun (WGS) entry which is preliminary data.</text>
</comment>
<sequence>MQNIIFAQGLLIDESKQSYSWLFNQIIEAMGIYPSVINLIITDSDLAVNATVKEATFKNHFAKIIENYLQLRGYLEGLYSSKHYWAHSYISFRFTGGMIASSRDESVNACIKRMLFNLDVSLCELMTDIHKLLDEVVYYVANVIDCDDIGAINDKEFYEDECVDSLQVTINQLLEVSDQNDQIPEHNISYLCAVDKEKEDHLEQRINILNEKIMYRTLYVLKDFANENSECEFEGESYKESKDSGGSDKENEF</sequence>
<dbReference type="OrthoDB" id="2441750at2759"/>
<feature type="region of interest" description="Disordered" evidence="1">
    <location>
        <begin position="230"/>
        <end position="253"/>
    </location>
</feature>
<name>A0A397T1F5_9GLOM</name>
<keyword evidence="3" id="KW-1185">Reference proteome</keyword>
<feature type="compositionally biased region" description="Basic and acidic residues" evidence="1">
    <location>
        <begin position="236"/>
        <end position="253"/>
    </location>
</feature>
<evidence type="ECO:0000313" key="2">
    <source>
        <dbReference type="EMBL" id="RIA89001.1"/>
    </source>
</evidence>